<dbReference type="Proteomes" id="UP001158067">
    <property type="component" value="Unassembled WGS sequence"/>
</dbReference>
<dbReference type="PANTHER" id="PTHR33608">
    <property type="entry name" value="BLL2464 PROTEIN"/>
    <property type="match status" value="1"/>
</dbReference>
<evidence type="ECO:0000256" key="1">
    <source>
        <dbReference type="SAM" id="MobiDB-lite"/>
    </source>
</evidence>
<dbReference type="InterPro" id="IPR036465">
    <property type="entry name" value="vWFA_dom_sf"/>
</dbReference>
<comment type="caution">
    <text evidence="3">The sequence shown here is derived from an EMBL/GenBank/DDBJ whole genome shotgun (WGS) entry which is preliminary data.</text>
</comment>
<accession>A0ABY1Q512</accession>
<keyword evidence="4" id="KW-1185">Reference proteome</keyword>
<dbReference type="Pfam" id="PF01882">
    <property type="entry name" value="DUF58"/>
    <property type="match status" value="1"/>
</dbReference>
<feature type="domain" description="DUF58" evidence="2">
    <location>
        <begin position="73"/>
        <end position="294"/>
    </location>
</feature>
<reference evidence="3 4" key="1">
    <citation type="submission" date="2017-05" db="EMBL/GenBank/DDBJ databases">
        <authorList>
            <person name="Varghese N."/>
            <person name="Submissions S."/>
        </authorList>
    </citation>
    <scope>NUCLEOTIDE SEQUENCE [LARGE SCALE GENOMIC DNA]</scope>
    <source>
        <strain evidence="3 4">DSM 25457</strain>
    </source>
</reference>
<gene>
    <name evidence="3" type="ORF">SAMN06265222_10660</name>
</gene>
<evidence type="ECO:0000313" key="4">
    <source>
        <dbReference type="Proteomes" id="UP001158067"/>
    </source>
</evidence>
<dbReference type="PANTHER" id="PTHR33608:SF7">
    <property type="entry name" value="DUF58 DOMAIN-CONTAINING PROTEIN"/>
    <property type="match status" value="1"/>
</dbReference>
<dbReference type="SUPFAM" id="SSF53300">
    <property type="entry name" value="vWA-like"/>
    <property type="match status" value="1"/>
</dbReference>
<dbReference type="EMBL" id="FXUG01000006">
    <property type="protein sequence ID" value="SMP58537.1"/>
    <property type="molecule type" value="Genomic_DNA"/>
</dbReference>
<dbReference type="InterPro" id="IPR002881">
    <property type="entry name" value="DUF58"/>
</dbReference>
<dbReference type="Gene3D" id="3.40.50.410">
    <property type="entry name" value="von Willebrand factor, type A domain"/>
    <property type="match status" value="1"/>
</dbReference>
<feature type="region of interest" description="Disordered" evidence="1">
    <location>
        <begin position="1"/>
        <end position="30"/>
    </location>
</feature>
<name>A0ABY1Q512_9BACT</name>
<protein>
    <recommendedName>
        <fullName evidence="2">DUF58 domain-containing protein</fullName>
    </recommendedName>
</protein>
<evidence type="ECO:0000313" key="3">
    <source>
        <dbReference type="EMBL" id="SMP58537.1"/>
    </source>
</evidence>
<sequence>MAIPNTTAEISPDRDGSSNDASAGGDDENGALLSPAMLQRLERLELVSRKIFRGRMKGERISRRKGQSVEFADFRNYVPGDDLRLIDWNLYARLDQLFLKLFQEEEDLHFYGLIDTSASMNFGSPNKLRVAKQLAAALGYIGLCRGDRVSVQALGPAGRNAPVVRSRGSLWKMLKYLDSIQAAKPINPDGAHTSGTISSNPGNVSLHDGVKDFVTRGVSTGVVVLITDLMDKAGYESALRMLIGRQMDVFVLQVLSQEELDPPLRGDRRLIDVEDGDAAEITVNQYVLDRYQETLKAFLQQARHYCAKRSIVHVLVPTDTPIETVMTKYLRSRGIVR</sequence>
<proteinExistence type="predicted"/>
<evidence type="ECO:0000259" key="2">
    <source>
        <dbReference type="Pfam" id="PF01882"/>
    </source>
</evidence>
<organism evidence="3 4">
    <name type="scientific">Neorhodopirellula lusitana</name>
    <dbReference type="NCBI Taxonomy" id="445327"/>
    <lineage>
        <taxon>Bacteria</taxon>
        <taxon>Pseudomonadati</taxon>
        <taxon>Planctomycetota</taxon>
        <taxon>Planctomycetia</taxon>
        <taxon>Pirellulales</taxon>
        <taxon>Pirellulaceae</taxon>
        <taxon>Neorhodopirellula</taxon>
    </lineage>
</organism>